<organism evidence="4 5">
    <name type="scientific">Stagnihabitans tardus</name>
    <dbReference type="NCBI Taxonomy" id="2699202"/>
    <lineage>
        <taxon>Bacteria</taxon>
        <taxon>Pseudomonadati</taxon>
        <taxon>Pseudomonadota</taxon>
        <taxon>Alphaproteobacteria</taxon>
        <taxon>Rhodobacterales</taxon>
        <taxon>Paracoccaceae</taxon>
        <taxon>Stagnihabitans</taxon>
    </lineage>
</organism>
<dbReference type="Pfam" id="PF03060">
    <property type="entry name" value="NMO"/>
    <property type="match status" value="1"/>
</dbReference>
<evidence type="ECO:0000256" key="2">
    <source>
        <dbReference type="ARBA" id="ARBA00022643"/>
    </source>
</evidence>
<dbReference type="InterPro" id="IPR013785">
    <property type="entry name" value="Aldolase_TIM"/>
</dbReference>
<name>A0AAE4YC85_9RHOB</name>
<evidence type="ECO:0000313" key="4">
    <source>
        <dbReference type="EMBL" id="NBZ89893.1"/>
    </source>
</evidence>
<keyword evidence="5" id="KW-1185">Reference proteome</keyword>
<reference evidence="4" key="1">
    <citation type="submission" date="2020-01" db="EMBL/GenBank/DDBJ databases">
        <authorList>
            <person name="Chen W.-M."/>
        </authorList>
    </citation>
    <scope>NUCLEOTIDE SEQUENCE</scope>
    <source>
        <strain evidence="4">CYK-10</strain>
    </source>
</reference>
<dbReference type="Proteomes" id="UP001193501">
    <property type="component" value="Unassembled WGS sequence"/>
</dbReference>
<dbReference type="GO" id="GO:0018580">
    <property type="term" value="F:nitronate monooxygenase activity"/>
    <property type="evidence" value="ECO:0007669"/>
    <property type="project" value="InterPro"/>
</dbReference>
<dbReference type="PANTHER" id="PTHR32332:SF20">
    <property type="entry name" value="2-NITROPROPANE DIOXYGENASE-LIKE PROTEIN"/>
    <property type="match status" value="1"/>
</dbReference>
<dbReference type="EMBL" id="JAABNR010000038">
    <property type="protein sequence ID" value="NBZ89893.1"/>
    <property type="molecule type" value="Genomic_DNA"/>
</dbReference>
<dbReference type="AlphaFoldDB" id="A0AAE4YC85"/>
<sequence length="341" mass="35649">MPCPDQRPALRTPLCDLLGCEVPVLLAGMGGVARAELAAAVARAGGYAMLGMVREDPDLIEAEITAYRAATDRPFAVNVIPSATDPALLQAQISRCLDLGVRAFTFFWDVRPEVIAQVKREGCLVLHQVGTLAAAREAEVAGADVIITQGIEAGGHVHGRTGAFALAEAVLDGARIPVVVSGGITTGHGLAAALMLGAQGVQCGTAFLATKESWAHDYHKARVAAANVDDTVLTDVFVLNWPKGAAVRVLGNSVTAGLDGQLMGHDPATLPRVVIAHDSGQPLLRYSTDSPMRHTSGALEEMALYAGQGVGTIRNVVPAADRLRQIVDEARDCLARPGPRP</sequence>
<dbReference type="SUPFAM" id="SSF51412">
    <property type="entry name" value="Inosine monophosphate dehydrogenase (IMPDH)"/>
    <property type="match status" value="1"/>
</dbReference>
<dbReference type="Gene3D" id="3.20.20.70">
    <property type="entry name" value="Aldolase class I"/>
    <property type="match status" value="1"/>
</dbReference>
<dbReference type="InterPro" id="IPR004136">
    <property type="entry name" value="NMO"/>
</dbReference>
<accession>A0AAE4YC85</accession>
<proteinExistence type="predicted"/>
<evidence type="ECO:0000313" key="5">
    <source>
        <dbReference type="Proteomes" id="UP001193501"/>
    </source>
</evidence>
<keyword evidence="1" id="KW-0285">Flavoprotein</keyword>
<comment type="caution">
    <text evidence="4">The sequence shown here is derived from an EMBL/GenBank/DDBJ whole genome shotgun (WGS) entry which is preliminary data.</text>
</comment>
<keyword evidence="4" id="KW-0503">Monooxygenase</keyword>
<evidence type="ECO:0000256" key="1">
    <source>
        <dbReference type="ARBA" id="ARBA00022630"/>
    </source>
</evidence>
<gene>
    <name evidence="4" type="ORF">GV832_20100</name>
</gene>
<protein>
    <submittedName>
        <fullName evidence="4">Nitronate monooxygenase</fullName>
    </submittedName>
</protein>
<keyword evidence="2" id="KW-0288">FMN</keyword>
<evidence type="ECO:0000256" key="3">
    <source>
        <dbReference type="ARBA" id="ARBA00023002"/>
    </source>
</evidence>
<dbReference type="RefSeq" id="WP_168776681.1">
    <property type="nucleotide sequence ID" value="NZ_JAABNR010000038.1"/>
</dbReference>
<dbReference type="PANTHER" id="PTHR32332">
    <property type="entry name" value="2-NITROPROPANE DIOXYGENASE"/>
    <property type="match status" value="1"/>
</dbReference>
<keyword evidence="3" id="KW-0560">Oxidoreductase</keyword>
<dbReference type="CDD" id="cd04730">
    <property type="entry name" value="NPD_like"/>
    <property type="match status" value="1"/>
</dbReference>